<feature type="compositionally biased region" description="Basic and acidic residues" evidence="1">
    <location>
        <begin position="47"/>
        <end position="69"/>
    </location>
</feature>
<evidence type="ECO:0000313" key="2">
    <source>
        <dbReference type="EMBL" id="TMR15726.1"/>
    </source>
</evidence>
<reference evidence="2 3" key="1">
    <citation type="submission" date="2019-05" db="EMBL/GenBank/DDBJ databases">
        <title>Draft genome sequence of Nonomuraea turkmeniaca DSM 43926.</title>
        <authorList>
            <person name="Saricaoglu S."/>
            <person name="Isik K."/>
        </authorList>
    </citation>
    <scope>NUCLEOTIDE SEQUENCE [LARGE SCALE GENOMIC DNA]</scope>
    <source>
        <strain evidence="2 3">DSM 43926</strain>
    </source>
</reference>
<name>A0A5S4FC74_9ACTN</name>
<dbReference type="RefSeq" id="WP_138668898.1">
    <property type="nucleotide sequence ID" value="NZ_VCKY01000097.1"/>
</dbReference>
<sequence>MGQAEEAQNDLRHVARSAGEDAPTGDRALTLLGRGALAADLNEVLKRTRDASPAEEHAGNSVRRPDRLTFRPGSVGNPGF</sequence>
<gene>
    <name evidence="2" type="ORF">ETD86_26605</name>
</gene>
<dbReference type="Proteomes" id="UP000309128">
    <property type="component" value="Unassembled WGS sequence"/>
</dbReference>
<dbReference type="AlphaFoldDB" id="A0A5S4FC74"/>
<organism evidence="2 3">
    <name type="scientific">Nonomuraea turkmeniaca</name>
    <dbReference type="NCBI Taxonomy" id="103838"/>
    <lineage>
        <taxon>Bacteria</taxon>
        <taxon>Bacillati</taxon>
        <taxon>Actinomycetota</taxon>
        <taxon>Actinomycetes</taxon>
        <taxon>Streptosporangiales</taxon>
        <taxon>Streptosporangiaceae</taxon>
        <taxon>Nonomuraea</taxon>
    </lineage>
</organism>
<protein>
    <submittedName>
        <fullName evidence="2">Uncharacterized protein</fullName>
    </submittedName>
</protein>
<feature type="region of interest" description="Disordered" evidence="1">
    <location>
        <begin position="47"/>
        <end position="80"/>
    </location>
</feature>
<evidence type="ECO:0000313" key="3">
    <source>
        <dbReference type="Proteomes" id="UP000309128"/>
    </source>
</evidence>
<dbReference type="EMBL" id="VCKY01000097">
    <property type="protein sequence ID" value="TMR15726.1"/>
    <property type="molecule type" value="Genomic_DNA"/>
</dbReference>
<accession>A0A5S4FC74</accession>
<keyword evidence="3" id="KW-1185">Reference proteome</keyword>
<comment type="caution">
    <text evidence="2">The sequence shown here is derived from an EMBL/GenBank/DDBJ whole genome shotgun (WGS) entry which is preliminary data.</text>
</comment>
<proteinExistence type="predicted"/>
<evidence type="ECO:0000256" key="1">
    <source>
        <dbReference type="SAM" id="MobiDB-lite"/>
    </source>
</evidence>
<feature type="region of interest" description="Disordered" evidence="1">
    <location>
        <begin position="1"/>
        <end position="26"/>
    </location>
</feature>